<keyword evidence="10" id="KW-1185">Reference proteome</keyword>
<reference evidence="9 10" key="1">
    <citation type="journal article" date="2018" name="Genome Biol. Evol.">
        <title>Multiple Roots of Fruiting Body Formation in Amoebozoa.</title>
        <authorList>
            <person name="Hillmann F."/>
            <person name="Forbes G."/>
            <person name="Novohradska S."/>
            <person name="Ferling I."/>
            <person name="Riege K."/>
            <person name="Groth M."/>
            <person name="Westermann M."/>
            <person name="Marz M."/>
            <person name="Spaller T."/>
            <person name="Winckler T."/>
            <person name="Schaap P."/>
            <person name="Glockner G."/>
        </authorList>
    </citation>
    <scope>NUCLEOTIDE SEQUENCE [LARGE SCALE GENOMIC DNA]</scope>
    <source>
        <strain evidence="9 10">Jena</strain>
    </source>
</reference>
<accession>A0A2P6MZX1</accession>
<dbReference type="InterPro" id="IPR013083">
    <property type="entry name" value="Znf_RING/FYVE/PHD"/>
</dbReference>
<feature type="region of interest" description="Disordered" evidence="7">
    <location>
        <begin position="128"/>
        <end position="162"/>
    </location>
</feature>
<dbReference type="PANTHER" id="PTHR45893">
    <property type="entry name" value="POLYCOMB GROUP RING FINGER PROTEIN"/>
    <property type="match status" value="1"/>
</dbReference>
<dbReference type="STRING" id="1890364.A0A2P6MZX1"/>
<evidence type="ECO:0000313" key="10">
    <source>
        <dbReference type="Proteomes" id="UP000241769"/>
    </source>
</evidence>
<evidence type="ECO:0000256" key="6">
    <source>
        <dbReference type="PROSITE-ProRule" id="PRU00175"/>
    </source>
</evidence>
<gene>
    <name evidence="9" type="ORF">PROFUN_13629</name>
</gene>
<dbReference type="FunFam" id="3.30.40.10:FF:000033">
    <property type="entry name" value="Polycomb group RING finger protein 3"/>
    <property type="match status" value="1"/>
</dbReference>
<dbReference type="InterPro" id="IPR017907">
    <property type="entry name" value="Znf_RING_CS"/>
</dbReference>
<dbReference type="InterPro" id="IPR001841">
    <property type="entry name" value="Znf_RING"/>
</dbReference>
<evidence type="ECO:0000256" key="7">
    <source>
        <dbReference type="SAM" id="MobiDB-lite"/>
    </source>
</evidence>
<evidence type="ECO:0000256" key="2">
    <source>
        <dbReference type="ARBA" id="ARBA00022723"/>
    </source>
</evidence>
<dbReference type="OrthoDB" id="1305878at2759"/>
<evidence type="ECO:0000256" key="4">
    <source>
        <dbReference type="ARBA" id="ARBA00022833"/>
    </source>
</evidence>
<feature type="compositionally biased region" description="Basic and acidic residues" evidence="7">
    <location>
        <begin position="1"/>
        <end position="15"/>
    </location>
</feature>
<dbReference type="GO" id="GO:0005634">
    <property type="term" value="C:nucleus"/>
    <property type="evidence" value="ECO:0007669"/>
    <property type="project" value="UniProtKB-SubCell"/>
</dbReference>
<dbReference type="Gene3D" id="3.30.40.10">
    <property type="entry name" value="Zinc/RING finger domain, C3HC4 (zinc finger)"/>
    <property type="match status" value="1"/>
</dbReference>
<proteinExistence type="predicted"/>
<dbReference type="PROSITE" id="PS50089">
    <property type="entry name" value="ZF_RING_2"/>
    <property type="match status" value="1"/>
</dbReference>
<evidence type="ECO:0000256" key="5">
    <source>
        <dbReference type="ARBA" id="ARBA00023242"/>
    </source>
</evidence>
<dbReference type="InterPro" id="IPR051507">
    <property type="entry name" value="PcG_RING_finger"/>
</dbReference>
<dbReference type="Pfam" id="PF13923">
    <property type="entry name" value="zf-C3HC4_2"/>
    <property type="match status" value="1"/>
</dbReference>
<evidence type="ECO:0000259" key="8">
    <source>
        <dbReference type="PROSITE" id="PS50089"/>
    </source>
</evidence>
<dbReference type="AlphaFoldDB" id="A0A2P6MZX1"/>
<name>A0A2P6MZX1_9EUKA</name>
<dbReference type="Proteomes" id="UP000241769">
    <property type="component" value="Unassembled WGS sequence"/>
</dbReference>
<dbReference type="GO" id="GO:0008270">
    <property type="term" value="F:zinc ion binding"/>
    <property type="evidence" value="ECO:0007669"/>
    <property type="project" value="UniProtKB-KW"/>
</dbReference>
<keyword evidence="5" id="KW-0539">Nucleus</keyword>
<comment type="subcellular location">
    <subcellularLocation>
        <location evidence="1">Nucleus</location>
    </subcellularLocation>
</comment>
<feature type="region of interest" description="Disordered" evidence="7">
    <location>
        <begin position="1"/>
        <end position="29"/>
    </location>
</feature>
<evidence type="ECO:0000313" key="9">
    <source>
        <dbReference type="EMBL" id="PRP77246.1"/>
    </source>
</evidence>
<dbReference type="EMBL" id="MDYQ01000272">
    <property type="protein sequence ID" value="PRP77246.1"/>
    <property type="molecule type" value="Genomic_DNA"/>
</dbReference>
<dbReference type="SUPFAM" id="SSF57850">
    <property type="entry name" value="RING/U-box"/>
    <property type="match status" value="1"/>
</dbReference>
<dbReference type="SMART" id="SM00184">
    <property type="entry name" value="RING"/>
    <property type="match status" value="1"/>
</dbReference>
<dbReference type="CDD" id="cd16102">
    <property type="entry name" value="RAWUL_PCGF_like"/>
    <property type="match status" value="1"/>
</dbReference>
<dbReference type="PROSITE" id="PS00518">
    <property type="entry name" value="ZF_RING_1"/>
    <property type="match status" value="1"/>
</dbReference>
<feature type="domain" description="RING-type" evidence="8">
    <location>
        <begin position="50"/>
        <end position="89"/>
    </location>
</feature>
<keyword evidence="4" id="KW-0862">Zinc</keyword>
<comment type="caution">
    <text evidence="9">The sequence shown here is derived from an EMBL/GenBank/DDBJ whole genome shotgun (WGS) entry which is preliminary data.</text>
</comment>
<keyword evidence="2" id="KW-0479">Metal-binding</keyword>
<evidence type="ECO:0000256" key="1">
    <source>
        <dbReference type="ARBA" id="ARBA00004123"/>
    </source>
</evidence>
<evidence type="ECO:0000256" key="3">
    <source>
        <dbReference type="ARBA" id="ARBA00022771"/>
    </source>
</evidence>
<dbReference type="InterPro" id="IPR032443">
    <property type="entry name" value="RAWUL"/>
</dbReference>
<protein>
    <submittedName>
        <fullName evidence="9">Putative Locus-specific chromosome binding protein</fullName>
    </submittedName>
</protein>
<dbReference type="Gene3D" id="3.10.20.90">
    <property type="entry name" value="Phosphatidylinositol 3-kinase Catalytic Subunit, Chain A, domain 1"/>
    <property type="match status" value="1"/>
</dbReference>
<dbReference type="Pfam" id="PF16207">
    <property type="entry name" value="RAWUL"/>
    <property type="match status" value="1"/>
</dbReference>
<keyword evidence="3 6" id="KW-0863">Zinc-finger</keyword>
<organism evidence="9 10">
    <name type="scientific">Planoprotostelium fungivorum</name>
    <dbReference type="NCBI Taxonomy" id="1890364"/>
    <lineage>
        <taxon>Eukaryota</taxon>
        <taxon>Amoebozoa</taxon>
        <taxon>Evosea</taxon>
        <taxon>Variosea</taxon>
        <taxon>Cavosteliida</taxon>
        <taxon>Cavosteliaceae</taxon>
        <taxon>Planoprotostelium</taxon>
    </lineage>
</organism>
<sequence>MADRPEDEDTNHSNKDEEEEEEENSNYREPIVDGRDIKFETRILNEFLVCSLCMGYIKDAHTIVECLHTFCKSCITKYLRDKTDCPTCEVALGPYPLDKIKFDRQIHNIVCKIFPQFEAEDAEEERKYYSSVGLKTDPPPAPAPAPANNNGKPDANKQPYKKVKKEDKSVFYTDEVGFELNVDEKNTNPELRPLDKPFIRTSAKVTVKHLKKYILNKLHIDLEKAPQVEIRYRGEVLGSEHTLAYIFKSRGTDPSTKNPNFKYSMPS</sequence>
<dbReference type="InParanoid" id="A0A2P6MZX1"/>